<name>A0A515CRD3_SERLI</name>
<dbReference type="EMBL" id="CP033893">
    <property type="protein sequence ID" value="QDL30744.1"/>
    <property type="molecule type" value="Genomic_DNA"/>
</dbReference>
<evidence type="ECO:0000313" key="3">
    <source>
        <dbReference type="Proteomes" id="UP000317572"/>
    </source>
</evidence>
<accession>A0A515CRD3</accession>
<reference evidence="2 3" key="1">
    <citation type="submission" date="2018-11" db="EMBL/GenBank/DDBJ databases">
        <title>The first complete genome of Serratia liquefaciens isolated from metalophyte plant revel distinctness adaptive mechanisms in an extreme habitat.</title>
        <authorList>
            <person name="Caneschi W.L."/>
            <person name="Sanchez A.B."/>
            <person name="Felestrino E.B."/>
            <person name="Assis R.A.B."/>
            <person name="Lemes C.G.C."/>
            <person name="Cordeiro I.F."/>
            <person name="Fonseca N.P."/>
            <person name="Villa M."/>
            <person name="Vieira I.T."/>
            <person name="Moraes L.A."/>
            <person name="Kamino L.H.Y."/>
            <person name="do Carmo F."/>
            <person name="Garcia C.M."/>
            <person name="Almeida N.F."/>
            <person name="Silva R.S."/>
            <person name="Ferro J.A."/>
            <person name="Ferro M.I.T."/>
            <person name="Varani A.M."/>
            <person name="Ferreira R.M."/>
            <person name="dos Santos V.L."/>
            <person name="Silva U.C."/>
            <person name="Setubal J.C."/>
            <person name="Moreira L.M."/>
        </authorList>
    </citation>
    <scope>NUCLEOTIDE SEQUENCE [LARGE SCALE GENOMIC DNA]</scope>
    <source>
        <strain evidence="2 3">FG3</strain>
    </source>
</reference>
<feature type="region of interest" description="Disordered" evidence="1">
    <location>
        <begin position="1"/>
        <end position="28"/>
    </location>
</feature>
<protein>
    <submittedName>
        <fullName evidence="2">Replication protein</fullName>
    </submittedName>
</protein>
<dbReference type="Pfam" id="PF06992">
    <property type="entry name" value="Phage_lambda_P"/>
    <property type="match status" value="1"/>
</dbReference>
<evidence type="ECO:0000313" key="2">
    <source>
        <dbReference type="EMBL" id="QDL30744.1"/>
    </source>
</evidence>
<gene>
    <name evidence="2" type="ORF">EGO53_02590</name>
</gene>
<dbReference type="Proteomes" id="UP000317572">
    <property type="component" value="Chromosome"/>
</dbReference>
<dbReference type="AlphaFoldDB" id="A0A515CRD3"/>
<sequence>MKQVSDLMGQLDIGAGTPPKGYTQHSQSNCERTDLAKARYAKFWMRMMEIYSDRWTAKNGRAPSLLWKRAITALTDQQIQQAIAACVQRRWDGNSYAPDLADFMAIVSQSSANMFGLTVDDVMEEFRKYNRNKYLHSCAETYPWRHDVLYWVICDLRREMIQKNLSEVELERRADKHLKRWAEKVRAGETIPKPVPLLSEKVSEMKRGAPGAGHSAAMEMLKRLRSGKPNTN</sequence>
<proteinExistence type="predicted"/>
<dbReference type="GO" id="GO:0006270">
    <property type="term" value="P:DNA replication initiation"/>
    <property type="evidence" value="ECO:0007669"/>
    <property type="project" value="InterPro"/>
</dbReference>
<organism evidence="2 3">
    <name type="scientific">Serratia liquefaciens</name>
    <dbReference type="NCBI Taxonomy" id="614"/>
    <lineage>
        <taxon>Bacteria</taxon>
        <taxon>Pseudomonadati</taxon>
        <taxon>Pseudomonadota</taxon>
        <taxon>Gammaproteobacteria</taxon>
        <taxon>Enterobacterales</taxon>
        <taxon>Yersiniaceae</taxon>
        <taxon>Serratia</taxon>
    </lineage>
</organism>
<evidence type="ECO:0000256" key="1">
    <source>
        <dbReference type="SAM" id="MobiDB-lite"/>
    </source>
</evidence>
<dbReference type="InterPro" id="IPR009731">
    <property type="entry name" value="P-like"/>
</dbReference>